<keyword evidence="1" id="KW-0812">Transmembrane</keyword>
<evidence type="ECO:0000313" key="3">
    <source>
        <dbReference type="Proteomes" id="UP000028561"/>
    </source>
</evidence>
<protein>
    <submittedName>
        <fullName evidence="2">Uncharacterized protein</fullName>
    </submittedName>
</protein>
<accession>A0A075LYP8</accession>
<evidence type="ECO:0000256" key="1">
    <source>
        <dbReference type="SAM" id="Phobius"/>
    </source>
</evidence>
<evidence type="ECO:0000313" key="2">
    <source>
        <dbReference type="EMBL" id="AIF72008.1"/>
    </source>
</evidence>
<sequence length="36" mass="4347">MSDFWFLVIYMSPIILGWVIWVAAEIYWAITGEFDY</sequence>
<dbReference type="GeneID" id="20283119"/>
<dbReference type="RefSeq" id="YP_009055897.1">
    <property type="nucleotide sequence ID" value="NC_024788.1"/>
</dbReference>
<dbReference type="Proteomes" id="UP000028561">
    <property type="component" value="Segment"/>
</dbReference>
<dbReference type="EMBL" id="KJ489402">
    <property type="protein sequence ID" value="AIF72008.1"/>
    <property type="molecule type" value="Genomic_DNA"/>
</dbReference>
<reference evidence="3" key="1">
    <citation type="submission" date="2014-09" db="EMBL/GenBank/DDBJ databases">
        <title>Genomic characterization and comparison of seven Myoviridae bacteriophage infecting Bacillus thuringiensis.</title>
        <authorList>
            <person name="Sauder A.B."/>
            <person name="McKenzie Q.R."/>
            <person name="Temple L.M."/>
            <person name="Alexis B.K."/>
            <person name="Al-Atrache Z."/>
            <person name="Lewis L.O."/>
            <person name="Loesser-Casey K.E."/>
            <person name="Mitchell K.J."/>
        </authorList>
    </citation>
    <scope>NUCLEOTIDE SEQUENCE [LARGE SCALE GENOMIC DNA]</scope>
</reference>
<organism evidence="2 3">
    <name type="scientific">Bacillus phage Riley</name>
    <dbReference type="NCBI Taxonomy" id="1486662"/>
    <lineage>
        <taxon>Viruses</taxon>
        <taxon>Duplodnaviria</taxon>
        <taxon>Heunggongvirae</taxon>
        <taxon>Uroviricota</taxon>
        <taxon>Caudoviricetes</taxon>
        <taxon>Herelleviridae</taxon>
        <taxon>Bastillevirinae</taxon>
        <taxon>Bequatrovirus</taxon>
        <taxon>Bequatrovirus riley</taxon>
    </lineage>
</organism>
<keyword evidence="1" id="KW-0472">Membrane</keyword>
<keyword evidence="3" id="KW-1185">Reference proteome</keyword>
<keyword evidence="1" id="KW-1133">Transmembrane helix</keyword>
<name>A0A075LYP8_9CAUD</name>
<reference evidence="2 3" key="2">
    <citation type="journal article" date="2016" name="Virology (Lond)">
        <title>Genomic characterization and comparison of seven Myoviridae bacteriophage infecting Bacillus thuringiensis.</title>
        <authorList>
            <person name="Sauder A.B."/>
            <person name="Quinn M.R."/>
            <person name="Brouillette A."/>
            <person name="Caruso S."/>
            <person name="Cresawn S."/>
            <person name="Erill I."/>
            <person name="Lewis L."/>
            <person name="Loesser-Casey K."/>
            <person name="Pate M."/>
            <person name="Scott C."/>
            <person name="Stockwell S."/>
            <person name="Temple L."/>
        </authorList>
    </citation>
    <scope>NUCLEOTIDE SEQUENCE [LARGE SCALE GENOMIC DNA]</scope>
</reference>
<feature type="transmembrane region" description="Helical" evidence="1">
    <location>
        <begin position="7"/>
        <end position="30"/>
    </location>
</feature>
<proteinExistence type="predicted"/>
<dbReference type="KEGG" id="vg:20283119"/>